<protein>
    <submittedName>
        <fullName evidence="6">ABC transporter ATP-binding protein</fullName>
    </submittedName>
</protein>
<dbReference type="GO" id="GO:0005524">
    <property type="term" value="F:ATP binding"/>
    <property type="evidence" value="ECO:0007669"/>
    <property type="project" value="UniProtKB-KW"/>
</dbReference>
<dbReference type="SUPFAM" id="SSF50331">
    <property type="entry name" value="MOP-like"/>
    <property type="match status" value="1"/>
</dbReference>
<evidence type="ECO:0000256" key="2">
    <source>
        <dbReference type="ARBA" id="ARBA00022448"/>
    </source>
</evidence>
<dbReference type="InterPro" id="IPR013611">
    <property type="entry name" value="Transp-assoc_OB_typ2"/>
</dbReference>
<gene>
    <name evidence="6" type="ORF">JYU29_11875</name>
</gene>
<dbReference type="PANTHER" id="PTHR42781:SF4">
    <property type="entry name" value="SPERMIDINE_PUTRESCINE IMPORT ATP-BINDING PROTEIN POTA"/>
    <property type="match status" value="1"/>
</dbReference>
<keyword evidence="7" id="KW-1185">Reference proteome</keyword>
<evidence type="ECO:0000313" key="7">
    <source>
        <dbReference type="Proteomes" id="UP001297272"/>
    </source>
</evidence>
<dbReference type="PANTHER" id="PTHR42781">
    <property type="entry name" value="SPERMIDINE/PUTRESCINE IMPORT ATP-BINDING PROTEIN POTA"/>
    <property type="match status" value="1"/>
</dbReference>
<dbReference type="Pfam" id="PF08402">
    <property type="entry name" value="TOBE_2"/>
    <property type="match status" value="1"/>
</dbReference>
<dbReference type="InterPro" id="IPR050093">
    <property type="entry name" value="ABC_SmlMolc_Importer"/>
</dbReference>
<dbReference type="InterPro" id="IPR017871">
    <property type="entry name" value="ABC_transporter-like_CS"/>
</dbReference>
<dbReference type="EMBL" id="JAFMNX010000002">
    <property type="protein sequence ID" value="MBS9721387.1"/>
    <property type="molecule type" value="Genomic_DNA"/>
</dbReference>
<dbReference type="Pfam" id="PF00005">
    <property type="entry name" value="ABC_tran"/>
    <property type="match status" value="1"/>
</dbReference>
<dbReference type="InterPro" id="IPR027417">
    <property type="entry name" value="P-loop_NTPase"/>
</dbReference>
<dbReference type="Proteomes" id="UP001297272">
    <property type="component" value="Unassembled WGS sequence"/>
</dbReference>
<comment type="similarity">
    <text evidence="1">Belongs to the ABC transporter superfamily.</text>
</comment>
<organism evidence="6 7">
    <name type="scientific">Tianweitania aestuarii</name>
    <dbReference type="NCBI Taxonomy" id="2814886"/>
    <lineage>
        <taxon>Bacteria</taxon>
        <taxon>Pseudomonadati</taxon>
        <taxon>Pseudomonadota</taxon>
        <taxon>Alphaproteobacteria</taxon>
        <taxon>Hyphomicrobiales</taxon>
        <taxon>Phyllobacteriaceae</taxon>
        <taxon>Tianweitania</taxon>
    </lineage>
</organism>
<keyword evidence="3" id="KW-0547">Nucleotide-binding</keyword>
<accession>A0ABS5RWL9</accession>
<keyword evidence="4 6" id="KW-0067">ATP-binding</keyword>
<comment type="caution">
    <text evidence="6">The sequence shown here is derived from an EMBL/GenBank/DDBJ whole genome shotgun (WGS) entry which is preliminary data.</text>
</comment>
<dbReference type="PROSITE" id="PS50893">
    <property type="entry name" value="ABC_TRANSPORTER_2"/>
    <property type="match status" value="1"/>
</dbReference>
<reference evidence="6 7" key="1">
    <citation type="submission" date="2021-03" db="EMBL/GenBank/DDBJ databases">
        <title>Tianweitania aestuarii sp. nov., isolated from a tidal flat.</title>
        <authorList>
            <person name="Park S."/>
            <person name="Yoon J.-H."/>
        </authorList>
    </citation>
    <scope>NUCLEOTIDE SEQUENCE [LARGE SCALE GENOMIC DNA]</scope>
    <source>
        <strain evidence="6 7">BSSL-BM11</strain>
    </source>
</reference>
<name>A0ABS5RWL9_9HYPH</name>
<sequence length="351" mass="38027">MEIELKNLTKSYGATKVVTGLDLSLDKGEMVALLGPSGCGKTTTLRMVAGFVDVTAGEIRLKGRDVTHVPSYKRDCGLVFQNYALFPHLSVFENIAFGLRRRSVRPPELTERVTKVLSMMQLDGLAQRYPSQLSGGQQQRVAVARALVINPAILLLDEPFSNLDAKLRDSTGYELRRIQRDLGLTSIFVTHDQSEAMGIADRIAVMNKGVIEQLGSADEIYNRPATRFIASFIGKANFVPATVISNKEHIVELGGGIRLQLTSQPLPADGTAIDVMMRPEHLAIGNPEDAGLKARLEDVTFQGSTARIRASTETGGDLLIEVPGTSLPTLPSSGSTINLLPDPNSTRAFTK</sequence>
<dbReference type="SUPFAM" id="SSF52540">
    <property type="entry name" value="P-loop containing nucleoside triphosphate hydrolases"/>
    <property type="match status" value="1"/>
</dbReference>
<dbReference type="Gene3D" id="3.40.50.300">
    <property type="entry name" value="P-loop containing nucleotide triphosphate hydrolases"/>
    <property type="match status" value="1"/>
</dbReference>
<evidence type="ECO:0000259" key="5">
    <source>
        <dbReference type="PROSITE" id="PS50893"/>
    </source>
</evidence>
<dbReference type="RefSeq" id="WP_213984988.1">
    <property type="nucleotide sequence ID" value="NZ_JAFMNX010000002.1"/>
</dbReference>
<dbReference type="InterPro" id="IPR003593">
    <property type="entry name" value="AAA+_ATPase"/>
</dbReference>
<keyword evidence="2" id="KW-0813">Transport</keyword>
<feature type="domain" description="ABC transporter" evidence="5">
    <location>
        <begin position="3"/>
        <end position="233"/>
    </location>
</feature>
<evidence type="ECO:0000256" key="3">
    <source>
        <dbReference type="ARBA" id="ARBA00022741"/>
    </source>
</evidence>
<dbReference type="InterPro" id="IPR008995">
    <property type="entry name" value="Mo/tungstate-bd_C_term_dom"/>
</dbReference>
<dbReference type="SMART" id="SM00382">
    <property type="entry name" value="AAA"/>
    <property type="match status" value="1"/>
</dbReference>
<dbReference type="Gene3D" id="2.40.50.100">
    <property type="match status" value="1"/>
</dbReference>
<proteinExistence type="inferred from homology"/>
<evidence type="ECO:0000256" key="1">
    <source>
        <dbReference type="ARBA" id="ARBA00005417"/>
    </source>
</evidence>
<evidence type="ECO:0000256" key="4">
    <source>
        <dbReference type="ARBA" id="ARBA00022840"/>
    </source>
</evidence>
<evidence type="ECO:0000313" key="6">
    <source>
        <dbReference type="EMBL" id="MBS9721387.1"/>
    </source>
</evidence>
<dbReference type="InterPro" id="IPR003439">
    <property type="entry name" value="ABC_transporter-like_ATP-bd"/>
</dbReference>
<dbReference type="PROSITE" id="PS00211">
    <property type="entry name" value="ABC_TRANSPORTER_1"/>
    <property type="match status" value="1"/>
</dbReference>